<evidence type="ECO:0000313" key="2">
    <source>
        <dbReference type="EMBL" id="CAD8314269.1"/>
    </source>
</evidence>
<feature type="transmembrane region" description="Helical" evidence="1">
    <location>
        <begin position="29"/>
        <end position="54"/>
    </location>
</feature>
<feature type="transmembrane region" description="Helical" evidence="1">
    <location>
        <begin position="125"/>
        <end position="149"/>
    </location>
</feature>
<sequence length="214" mass="23613">MVKNEVRGAEGSVDSRRNLAAAAGTPSPVVGLLTIVAFVLMLGGSFLETFVFIYDKAGEHEERRFSLISIGTSVPTSAKDPSLFGIRFIQAFYFILVLAAPLYNIVLFGYLYFMPMAARSRRRLLFLTEVTFAWGAIEVYFISAIFSVLQIPEFGTGVIDSGCSTCFEVGAKLLPEYTVLSIGAILNFGLSLWLIWRAHGVLYKHAPETRGCWC</sequence>
<dbReference type="Pfam" id="PF04403">
    <property type="entry name" value="PqiA"/>
    <property type="match status" value="1"/>
</dbReference>
<feature type="transmembrane region" description="Helical" evidence="1">
    <location>
        <begin position="91"/>
        <end position="113"/>
    </location>
</feature>
<feature type="transmembrane region" description="Helical" evidence="1">
    <location>
        <begin position="177"/>
        <end position="196"/>
    </location>
</feature>
<keyword evidence="1" id="KW-1133">Transmembrane helix</keyword>
<dbReference type="AlphaFoldDB" id="A0A7R9W4K6"/>
<proteinExistence type="predicted"/>
<organism evidence="2">
    <name type="scientific">Pseudictyota dubia</name>
    <dbReference type="NCBI Taxonomy" id="2749911"/>
    <lineage>
        <taxon>Eukaryota</taxon>
        <taxon>Sar</taxon>
        <taxon>Stramenopiles</taxon>
        <taxon>Ochrophyta</taxon>
        <taxon>Bacillariophyta</taxon>
        <taxon>Mediophyceae</taxon>
        <taxon>Biddulphiophycidae</taxon>
        <taxon>Eupodiscales</taxon>
        <taxon>Odontellaceae</taxon>
        <taxon>Pseudictyota</taxon>
    </lineage>
</organism>
<keyword evidence="1" id="KW-0812">Transmembrane</keyword>
<name>A0A7R9W4K6_9STRA</name>
<evidence type="ECO:0000256" key="1">
    <source>
        <dbReference type="SAM" id="Phobius"/>
    </source>
</evidence>
<accession>A0A7R9W4K6</accession>
<protein>
    <submittedName>
        <fullName evidence="2">Uncharacterized protein</fullName>
    </submittedName>
</protein>
<dbReference type="InterPro" id="IPR007498">
    <property type="entry name" value="PqiA-like"/>
</dbReference>
<dbReference type="PANTHER" id="PTHR34730:SF1">
    <property type="entry name" value="PARAQUAT-INDUCIBLE PROTEIN A"/>
    <property type="match status" value="1"/>
</dbReference>
<reference evidence="2" key="1">
    <citation type="submission" date="2021-01" db="EMBL/GenBank/DDBJ databases">
        <authorList>
            <person name="Corre E."/>
            <person name="Pelletier E."/>
            <person name="Niang G."/>
            <person name="Scheremetjew M."/>
            <person name="Finn R."/>
            <person name="Kale V."/>
            <person name="Holt S."/>
            <person name="Cochrane G."/>
            <person name="Meng A."/>
            <person name="Brown T."/>
            <person name="Cohen L."/>
        </authorList>
    </citation>
    <scope>NUCLEOTIDE SEQUENCE</scope>
    <source>
        <strain evidence="2">CCMP147</strain>
    </source>
</reference>
<keyword evidence="1" id="KW-0472">Membrane</keyword>
<gene>
    <name evidence="2" type="ORF">TDUB1175_LOCUS13058</name>
</gene>
<dbReference type="PANTHER" id="PTHR34730">
    <property type="entry name" value="UNNAMED PRODUCT"/>
    <property type="match status" value="1"/>
</dbReference>
<dbReference type="EMBL" id="HBED01026204">
    <property type="protein sequence ID" value="CAD8314269.1"/>
    <property type="molecule type" value="Transcribed_RNA"/>
</dbReference>